<evidence type="ECO:0000256" key="4">
    <source>
        <dbReference type="RuleBase" id="RU364152"/>
    </source>
</evidence>
<proteinExistence type="inferred from homology"/>
<dbReference type="GO" id="GO:0003713">
    <property type="term" value="F:transcription coactivator activity"/>
    <property type="evidence" value="ECO:0007669"/>
    <property type="project" value="TreeGrafter"/>
</dbReference>
<dbReference type="EMBL" id="KZ989687">
    <property type="protein sequence ID" value="RKP25598.1"/>
    <property type="molecule type" value="Genomic_DNA"/>
</dbReference>
<dbReference type="AlphaFoldDB" id="A0A4P9Z001"/>
<keyword evidence="4" id="KW-0805">Transcription regulation</keyword>
<dbReference type="GO" id="GO:0016592">
    <property type="term" value="C:mediator complex"/>
    <property type="evidence" value="ECO:0007669"/>
    <property type="project" value="InterPro"/>
</dbReference>
<dbReference type="PANTHER" id="PTHR12465">
    <property type="entry name" value="UBIQUITIN SPECIFIC PROTEASE HOMOLOG 49"/>
    <property type="match status" value="1"/>
</dbReference>
<dbReference type="OrthoDB" id="1854899at2759"/>
<protein>
    <recommendedName>
        <fullName evidence="4">Mediator of RNA polymerase II transcription subunit 20</fullName>
    </recommendedName>
    <alternativeName>
        <fullName evidence="4">Mediator complex subunit 20</fullName>
    </alternativeName>
</protein>
<comment type="function">
    <text evidence="4">Component of the Mediator complex, a coactivator involved in the regulated transcription of nearly all RNA polymerase II-dependent genes. Mediator functions as a bridge to convey information from gene-specific regulatory proteins to the basal RNA polymerase II transcription machinery. Mediator is recruited to promoters by direct interactions with regulatory proteins and serves as a scaffold for the assembly of a functional preinitiation complex with RNA polymerase II and the general transcription factors.</text>
</comment>
<name>A0A4P9Z001_9FUNG</name>
<evidence type="ECO:0000256" key="2">
    <source>
        <dbReference type="ARBA" id="ARBA00010743"/>
    </source>
</evidence>
<reference evidence="6" key="1">
    <citation type="journal article" date="2018" name="Nat. Microbiol.">
        <title>Leveraging single-cell genomics to expand the fungal tree of life.</title>
        <authorList>
            <person name="Ahrendt S.R."/>
            <person name="Quandt C.A."/>
            <person name="Ciobanu D."/>
            <person name="Clum A."/>
            <person name="Salamov A."/>
            <person name="Andreopoulos B."/>
            <person name="Cheng J.F."/>
            <person name="Woyke T."/>
            <person name="Pelin A."/>
            <person name="Henrissat B."/>
            <person name="Reynolds N.K."/>
            <person name="Benny G.L."/>
            <person name="Smith M.E."/>
            <person name="James T.Y."/>
            <person name="Grigoriev I.V."/>
        </authorList>
    </citation>
    <scope>NUCLEOTIDE SEQUENCE [LARGE SCALE GENOMIC DNA]</scope>
    <source>
        <strain evidence="6">Benny S71-1</strain>
    </source>
</reference>
<comment type="subunit">
    <text evidence="4">Component of the Mediator complex.</text>
</comment>
<comment type="similarity">
    <text evidence="2 4">Belongs to the Mediator complex subunit 20 family.</text>
</comment>
<dbReference type="GO" id="GO:0006357">
    <property type="term" value="P:regulation of transcription by RNA polymerase II"/>
    <property type="evidence" value="ECO:0007669"/>
    <property type="project" value="InterPro"/>
</dbReference>
<dbReference type="Pfam" id="PF08612">
    <property type="entry name" value="Med20"/>
    <property type="match status" value="1"/>
</dbReference>
<feature type="non-terminal residue" evidence="5">
    <location>
        <position position="1"/>
    </location>
</feature>
<keyword evidence="4" id="KW-0804">Transcription</keyword>
<keyword evidence="6" id="KW-1185">Reference proteome</keyword>
<evidence type="ECO:0000313" key="6">
    <source>
        <dbReference type="Proteomes" id="UP000278143"/>
    </source>
</evidence>
<gene>
    <name evidence="4" type="primary">MED20</name>
    <name evidence="5" type="ORF">SYNPS1DRAFT_15440</name>
</gene>
<sequence length="253" mass="27328">IVRWTNANGAQSLQLLRERLERAYQATVLGRWSVQCRVYHATSSSTTATVNDLTMNTATPTATATAAAAAAAPTPLYIVQSTAWPKQVHAVMSGRVVVSAGRELEAILVKLRALWTLRQTAVIEGMTYAMGDLLLRAGSITVGQAHRGLVVELEYMACRTPGRCHAALKALLAELLPSNAIWHTVEPDALVATATTTAATATTVHVDEMDMDRYDTRTSPVPQWEALGLSSTLCSSAHTAYQCARLLQQDRLL</sequence>
<organism evidence="5 6">
    <name type="scientific">Syncephalis pseudoplumigaleata</name>
    <dbReference type="NCBI Taxonomy" id="1712513"/>
    <lineage>
        <taxon>Eukaryota</taxon>
        <taxon>Fungi</taxon>
        <taxon>Fungi incertae sedis</taxon>
        <taxon>Zoopagomycota</taxon>
        <taxon>Zoopagomycotina</taxon>
        <taxon>Zoopagomycetes</taxon>
        <taxon>Zoopagales</taxon>
        <taxon>Piptocephalidaceae</taxon>
        <taxon>Syncephalis</taxon>
    </lineage>
</organism>
<keyword evidence="4" id="KW-0010">Activator</keyword>
<keyword evidence="3 4" id="KW-0539">Nucleus</keyword>
<evidence type="ECO:0000256" key="3">
    <source>
        <dbReference type="ARBA" id="ARBA00023242"/>
    </source>
</evidence>
<accession>A0A4P9Z001</accession>
<evidence type="ECO:0000313" key="5">
    <source>
        <dbReference type="EMBL" id="RKP25598.1"/>
    </source>
</evidence>
<evidence type="ECO:0000256" key="1">
    <source>
        <dbReference type="ARBA" id="ARBA00004123"/>
    </source>
</evidence>
<comment type="subcellular location">
    <subcellularLocation>
        <location evidence="1 4">Nucleus</location>
    </subcellularLocation>
</comment>
<dbReference type="PANTHER" id="PTHR12465:SF0">
    <property type="entry name" value="MEDIATOR OF RNA POLYMERASE II TRANSCRIPTION SUBUNIT 20"/>
    <property type="match status" value="1"/>
</dbReference>
<dbReference type="Proteomes" id="UP000278143">
    <property type="component" value="Unassembled WGS sequence"/>
</dbReference>
<dbReference type="InterPro" id="IPR013921">
    <property type="entry name" value="Mediator_Med20"/>
</dbReference>